<proteinExistence type="predicted"/>
<evidence type="ECO:0000313" key="1">
    <source>
        <dbReference type="EMBL" id="MCH4824265.1"/>
    </source>
</evidence>
<gene>
    <name evidence="1" type="ORF">ML462_13900</name>
</gene>
<comment type="caution">
    <text evidence="1">The sequence shown here is derived from an EMBL/GenBank/DDBJ whole genome shotgun (WGS) entry which is preliminary data.</text>
</comment>
<accession>A0A9X1V4T3</accession>
<organism evidence="1 2">
    <name type="scientific">Christiangramia lutea</name>
    <dbReference type="NCBI Taxonomy" id="1607951"/>
    <lineage>
        <taxon>Bacteria</taxon>
        <taxon>Pseudomonadati</taxon>
        <taxon>Bacteroidota</taxon>
        <taxon>Flavobacteriia</taxon>
        <taxon>Flavobacteriales</taxon>
        <taxon>Flavobacteriaceae</taxon>
        <taxon>Christiangramia</taxon>
    </lineage>
</organism>
<dbReference type="EMBL" id="JAKVTV010000005">
    <property type="protein sequence ID" value="MCH4824265.1"/>
    <property type="molecule type" value="Genomic_DNA"/>
</dbReference>
<protein>
    <submittedName>
        <fullName evidence="1">Uncharacterized protein</fullName>
    </submittedName>
</protein>
<reference evidence="1" key="1">
    <citation type="submission" date="2022-03" db="EMBL/GenBank/DDBJ databases">
        <title>Gramella crocea sp. nov., isolated from activated sludge of a seafood processing plant.</title>
        <authorList>
            <person name="Zhang X."/>
        </authorList>
    </citation>
    <scope>NUCLEOTIDE SEQUENCE</scope>
    <source>
        <strain evidence="1">YJ019</strain>
    </source>
</reference>
<evidence type="ECO:0000313" key="2">
    <source>
        <dbReference type="Proteomes" id="UP001139226"/>
    </source>
</evidence>
<name>A0A9X1V4T3_9FLAO</name>
<keyword evidence="2" id="KW-1185">Reference proteome</keyword>
<sequence length="69" mass="7772">MKANFNDLEKKVLKGQASKLADKHLCSQKYVKLIIDGKREVKSSLSKNILHDLLKLIEVLSPKPSKGKK</sequence>
<dbReference type="RefSeq" id="WP_240714433.1">
    <property type="nucleotide sequence ID" value="NZ_JAKVTV010000005.1"/>
</dbReference>
<dbReference type="Proteomes" id="UP001139226">
    <property type="component" value="Unassembled WGS sequence"/>
</dbReference>
<dbReference type="AlphaFoldDB" id="A0A9X1V4T3"/>